<dbReference type="Gene3D" id="3.40.50.10260">
    <property type="entry name" value="YjeF N-terminal domain"/>
    <property type="match status" value="1"/>
</dbReference>
<keyword evidence="12 17" id="KW-0456">Lyase</keyword>
<dbReference type="HAMAP" id="MF_01965">
    <property type="entry name" value="NADHX_dehydratase"/>
    <property type="match status" value="1"/>
</dbReference>
<dbReference type="GO" id="GO:0005524">
    <property type="term" value="F:ATP binding"/>
    <property type="evidence" value="ECO:0007669"/>
    <property type="project" value="UniProtKB-UniRule"/>
</dbReference>
<feature type="binding site" evidence="17">
    <location>
        <position position="259"/>
    </location>
    <ligand>
        <name>(6S)-NADPHX</name>
        <dbReference type="ChEBI" id="CHEBI:64076"/>
    </ligand>
</feature>
<evidence type="ECO:0000256" key="9">
    <source>
        <dbReference type="ARBA" id="ARBA00022958"/>
    </source>
</evidence>
<comment type="function">
    <text evidence="17">Catalyzes the dehydration of the S-form of NAD(P)HX at the expense of ADP, which is converted to AMP. Together with NAD(P)HX epimerase, which catalyzes the epimerization of the S- and R-forms, the enzyme allows the repair of both epimers of NAD(P)HX, a damaged form of NAD(P)H that is a result of enzymatic or heat-dependent hydration.</text>
</comment>
<keyword evidence="10 17" id="KW-0520">NAD</keyword>
<keyword evidence="5 18" id="KW-0479">Metal-binding</keyword>
<comment type="catalytic activity">
    <reaction evidence="15 17 19">
        <text>(6S)-NADHX + ADP = AMP + phosphate + NADH + H(+)</text>
        <dbReference type="Rhea" id="RHEA:32223"/>
        <dbReference type="ChEBI" id="CHEBI:15378"/>
        <dbReference type="ChEBI" id="CHEBI:43474"/>
        <dbReference type="ChEBI" id="CHEBI:57945"/>
        <dbReference type="ChEBI" id="CHEBI:64074"/>
        <dbReference type="ChEBI" id="CHEBI:456215"/>
        <dbReference type="ChEBI" id="CHEBI:456216"/>
        <dbReference type="EC" id="4.2.1.136"/>
    </reaction>
</comment>
<keyword evidence="9 18" id="KW-0630">Potassium</keyword>
<feature type="binding site" evidence="17">
    <location>
        <position position="372"/>
    </location>
    <ligand>
        <name>(6S)-NADPHX</name>
        <dbReference type="ChEBI" id="CHEBI:64076"/>
    </ligand>
</feature>
<dbReference type="InterPro" id="IPR029056">
    <property type="entry name" value="Ribokinase-like"/>
</dbReference>
<dbReference type="InterPro" id="IPR017953">
    <property type="entry name" value="Carbohydrate_kinase_pred_CS"/>
</dbReference>
<dbReference type="Proteomes" id="UP000322080">
    <property type="component" value="Unassembled WGS sequence"/>
</dbReference>
<evidence type="ECO:0000256" key="3">
    <source>
        <dbReference type="ARBA" id="ARBA00006001"/>
    </source>
</evidence>
<dbReference type="GO" id="GO:0052856">
    <property type="term" value="F:NAD(P)HX epimerase activity"/>
    <property type="evidence" value="ECO:0007669"/>
    <property type="project" value="UniProtKB-UniRule"/>
</dbReference>
<evidence type="ECO:0000256" key="15">
    <source>
        <dbReference type="ARBA" id="ARBA00048238"/>
    </source>
</evidence>
<comment type="cofactor">
    <cofactor evidence="18 19">
        <name>K(+)</name>
        <dbReference type="ChEBI" id="CHEBI:29103"/>
    </cofactor>
    <text evidence="18 19">Binds 1 potassium ion per subunit.</text>
</comment>
<evidence type="ECO:0000313" key="23">
    <source>
        <dbReference type="Proteomes" id="UP000322080"/>
    </source>
</evidence>
<feature type="binding site" evidence="17">
    <location>
        <begin position="417"/>
        <end position="421"/>
    </location>
    <ligand>
        <name>AMP</name>
        <dbReference type="ChEBI" id="CHEBI:456215"/>
    </ligand>
</feature>
<dbReference type="SUPFAM" id="SSF53613">
    <property type="entry name" value="Ribokinase-like"/>
    <property type="match status" value="1"/>
</dbReference>
<dbReference type="GO" id="GO:0046872">
    <property type="term" value="F:metal ion binding"/>
    <property type="evidence" value="ECO:0007669"/>
    <property type="project" value="UniProtKB-UniRule"/>
</dbReference>
<dbReference type="EC" id="5.1.99.6" evidence="19"/>
<dbReference type="Pfam" id="PF03853">
    <property type="entry name" value="YjeF_N"/>
    <property type="match status" value="1"/>
</dbReference>
<keyword evidence="8 17" id="KW-0521">NADP</keyword>
<comment type="function">
    <text evidence="14 19">Bifunctional enzyme that catalyzes the epimerization of the S- and R-forms of NAD(P)HX and the dehydration of the S-form of NAD(P)HX at the expense of ADP, which is converted to AMP. This allows the repair of both epimers of NAD(P)HX, a damaged form of NAD(P)H that is a result of enzymatic or heat-dependent hydration.</text>
</comment>
<comment type="function">
    <text evidence="18">Catalyzes the epimerization of the S- and R-forms of NAD(P)HX, a damaged form of NAD(P)H that is a result of enzymatic or heat-dependent hydration. This is a prerequisite for the S-specific NAD(P)H-hydrate dehydratase to allow the repair of both epimers of NAD(P)HX.</text>
</comment>
<evidence type="ECO:0000256" key="13">
    <source>
        <dbReference type="ARBA" id="ARBA00023268"/>
    </source>
</evidence>
<comment type="similarity">
    <text evidence="18">Belongs to the NnrE/AIBP family.</text>
</comment>
<evidence type="ECO:0000313" key="22">
    <source>
        <dbReference type="EMBL" id="TYB82834.1"/>
    </source>
</evidence>
<dbReference type="CDD" id="cd01171">
    <property type="entry name" value="YXKO-related"/>
    <property type="match status" value="1"/>
</dbReference>
<dbReference type="NCBIfam" id="TIGR00197">
    <property type="entry name" value="yjeF_nterm"/>
    <property type="match status" value="1"/>
</dbReference>
<dbReference type="GO" id="GO:0110051">
    <property type="term" value="P:metabolite repair"/>
    <property type="evidence" value="ECO:0007669"/>
    <property type="project" value="TreeGrafter"/>
</dbReference>
<comment type="similarity">
    <text evidence="4 19">In the C-terminal section; belongs to the NnrD/CARKD family.</text>
</comment>
<evidence type="ECO:0000256" key="14">
    <source>
        <dbReference type="ARBA" id="ARBA00025153"/>
    </source>
</evidence>
<evidence type="ECO:0000256" key="6">
    <source>
        <dbReference type="ARBA" id="ARBA00022741"/>
    </source>
</evidence>
<feature type="domain" description="YjeF C-terminal" evidence="20">
    <location>
        <begin position="224"/>
        <end position="505"/>
    </location>
</feature>
<gene>
    <name evidence="17" type="primary">nnrD</name>
    <name evidence="18" type="synonym">nnrE</name>
    <name evidence="22" type="ORF">FVF75_01200</name>
</gene>
<comment type="catalytic activity">
    <reaction evidence="1 18 19">
        <text>(6R)-NADHX = (6S)-NADHX</text>
        <dbReference type="Rhea" id="RHEA:32215"/>
        <dbReference type="ChEBI" id="CHEBI:64074"/>
        <dbReference type="ChEBI" id="CHEBI:64075"/>
        <dbReference type="EC" id="5.1.99.6"/>
    </reaction>
</comment>
<feature type="domain" description="YjeF N-terminal" evidence="21">
    <location>
        <begin position="10"/>
        <end position="220"/>
    </location>
</feature>
<name>A0A5D0RQK0_9RHOB</name>
<comment type="catalytic activity">
    <reaction evidence="16 17 19">
        <text>(6S)-NADPHX + ADP = AMP + phosphate + NADPH + H(+)</text>
        <dbReference type="Rhea" id="RHEA:32235"/>
        <dbReference type="ChEBI" id="CHEBI:15378"/>
        <dbReference type="ChEBI" id="CHEBI:43474"/>
        <dbReference type="ChEBI" id="CHEBI:57783"/>
        <dbReference type="ChEBI" id="CHEBI:64076"/>
        <dbReference type="ChEBI" id="CHEBI:456215"/>
        <dbReference type="ChEBI" id="CHEBI:456216"/>
        <dbReference type="EC" id="4.2.1.136"/>
    </reaction>
</comment>
<dbReference type="GO" id="GO:0046496">
    <property type="term" value="P:nicotinamide nucleotide metabolic process"/>
    <property type="evidence" value="ECO:0007669"/>
    <property type="project" value="UniProtKB-UniRule"/>
</dbReference>
<evidence type="ECO:0000256" key="5">
    <source>
        <dbReference type="ARBA" id="ARBA00022723"/>
    </source>
</evidence>
<organism evidence="22 23">
    <name type="scientific">Maritimibacter fusiformis</name>
    <dbReference type="NCBI Taxonomy" id="2603819"/>
    <lineage>
        <taxon>Bacteria</taxon>
        <taxon>Pseudomonadati</taxon>
        <taxon>Pseudomonadota</taxon>
        <taxon>Alphaproteobacteria</taxon>
        <taxon>Rhodobacterales</taxon>
        <taxon>Roseobacteraceae</taxon>
        <taxon>Maritimibacter</taxon>
    </lineage>
</organism>
<accession>A0A5D0RQK0</accession>
<dbReference type="PROSITE" id="PS51383">
    <property type="entry name" value="YJEF_C_3"/>
    <property type="match status" value="1"/>
</dbReference>
<comment type="cofactor">
    <cofactor evidence="17">
        <name>Mg(2+)</name>
        <dbReference type="ChEBI" id="CHEBI:18420"/>
    </cofactor>
</comment>
<dbReference type="GO" id="GO:0052855">
    <property type="term" value="F:ADP-dependent NAD(P)H-hydrate dehydratase activity"/>
    <property type="evidence" value="ECO:0007669"/>
    <property type="project" value="UniProtKB-UniRule"/>
</dbReference>
<keyword evidence="6 17" id="KW-0547">Nucleotide-binding</keyword>
<protein>
    <recommendedName>
        <fullName evidence="19">Bifunctional NAD(P)H-hydrate repair enzyme</fullName>
    </recommendedName>
    <alternativeName>
        <fullName evidence="19">Nicotinamide nucleotide repair protein</fullName>
    </alternativeName>
    <domain>
        <recommendedName>
            <fullName evidence="19">ADP-dependent (S)-NAD(P)H-hydrate dehydratase</fullName>
            <ecNumber evidence="19">4.2.1.136</ecNumber>
        </recommendedName>
        <alternativeName>
            <fullName evidence="19">ADP-dependent NAD(P)HX dehydratase</fullName>
        </alternativeName>
    </domain>
    <domain>
        <recommendedName>
            <fullName evidence="19">NAD(P)H-hydrate epimerase</fullName>
            <ecNumber evidence="19">5.1.99.6</ecNumber>
        </recommendedName>
    </domain>
</protein>
<evidence type="ECO:0000259" key="20">
    <source>
        <dbReference type="PROSITE" id="PS51383"/>
    </source>
</evidence>
<dbReference type="InterPro" id="IPR030677">
    <property type="entry name" value="Nnr"/>
</dbReference>
<dbReference type="InterPro" id="IPR004443">
    <property type="entry name" value="YjeF_N_dom"/>
</dbReference>
<dbReference type="PANTHER" id="PTHR12592:SF0">
    <property type="entry name" value="ATP-DEPENDENT (S)-NAD(P)H-HYDRATE DEHYDRATASE"/>
    <property type="match status" value="1"/>
</dbReference>
<evidence type="ECO:0000256" key="16">
    <source>
        <dbReference type="ARBA" id="ARBA00049209"/>
    </source>
</evidence>
<comment type="similarity">
    <text evidence="17">Belongs to the NnrD/CARKD family.</text>
</comment>
<sequence length="507" mass="51738">MDQLLTSAQIRATETAAMAAGDVTGLDLMERAGAGVVDAVFSTWPGLKAGGEAWVLAGPGNNGGDGYVIARLLDGRGWRVTVFALGDPARLPPDASANHARWAELGETRTLAALPEATGQPALIVDALFGTGLTRDLPDEVRRALAGVAEVARDGATRVVAVDIPSGLCADSGRRRGCDLPADLTVTFHSAKPGHFLADGPEICGALRVVDIGLRSDPGPEVLRLTSAPPRRVVHKSGGHKYNHGHVLVLAGGPGRGGAARLAARAALRVGAGLVTLGPTPDALGENAARLDAVMLAPVADAPVLARILDDSRLNALCLGPGLGHERARDLVPVVLAARRATLLDADALSAYSGTPSALFDHLHPACVLTPHDGEFAWLFPDLADRLAAPPGDGAAFSRLDAARAAARRAGCTVLLKGPDTVIAAPDGRAVLNAASYERAAPWLATAGAGDVLAGLIAGLLARGLAPVNAAALAAWLHVEAARGFGPGLIAEDLPEALPGVLRGLKD</sequence>
<comment type="caution">
    <text evidence="22">The sequence shown here is derived from an EMBL/GenBank/DDBJ whole genome shotgun (WGS) entry which is preliminary data.</text>
</comment>
<evidence type="ECO:0000256" key="18">
    <source>
        <dbReference type="HAMAP-Rule" id="MF_01966"/>
    </source>
</evidence>
<feature type="binding site" evidence="18">
    <location>
        <position position="163"/>
    </location>
    <ligand>
        <name>(6S)-NADPHX</name>
        <dbReference type="ChEBI" id="CHEBI:64076"/>
    </ligand>
</feature>
<keyword evidence="7 17" id="KW-0067">ATP-binding</keyword>
<keyword evidence="23" id="KW-1185">Reference proteome</keyword>
<dbReference type="Gene3D" id="3.40.1190.20">
    <property type="match status" value="1"/>
</dbReference>
<evidence type="ECO:0000256" key="10">
    <source>
        <dbReference type="ARBA" id="ARBA00023027"/>
    </source>
</evidence>
<evidence type="ECO:0000256" key="8">
    <source>
        <dbReference type="ARBA" id="ARBA00022857"/>
    </source>
</evidence>
<dbReference type="HAMAP" id="MF_01966">
    <property type="entry name" value="NADHX_epimerase"/>
    <property type="match status" value="1"/>
</dbReference>
<dbReference type="RefSeq" id="WP_148375925.1">
    <property type="nucleotide sequence ID" value="NZ_VSIY01000003.1"/>
</dbReference>
<comment type="catalytic activity">
    <reaction evidence="2 18 19">
        <text>(6R)-NADPHX = (6S)-NADPHX</text>
        <dbReference type="Rhea" id="RHEA:32227"/>
        <dbReference type="ChEBI" id="CHEBI:64076"/>
        <dbReference type="ChEBI" id="CHEBI:64077"/>
        <dbReference type="EC" id="5.1.99.6"/>
    </reaction>
</comment>
<comment type="caution">
    <text evidence="18">Lacks conserved residue(s) required for the propagation of feature annotation.</text>
</comment>
<evidence type="ECO:0000256" key="7">
    <source>
        <dbReference type="ARBA" id="ARBA00022840"/>
    </source>
</evidence>
<feature type="binding site" evidence="18">
    <location>
        <position position="126"/>
    </location>
    <ligand>
        <name>K(+)</name>
        <dbReference type="ChEBI" id="CHEBI:29103"/>
    </ligand>
</feature>
<feature type="binding site" evidence="18">
    <location>
        <begin position="61"/>
        <end position="65"/>
    </location>
    <ligand>
        <name>(6S)-NADPHX</name>
        <dbReference type="ChEBI" id="CHEBI:64076"/>
    </ligand>
</feature>
<feature type="binding site" evidence="18">
    <location>
        <position position="62"/>
    </location>
    <ligand>
        <name>K(+)</name>
        <dbReference type="ChEBI" id="CHEBI:29103"/>
    </ligand>
</feature>
<evidence type="ECO:0000256" key="19">
    <source>
        <dbReference type="PIRNR" id="PIRNR017184"/>
    </source>
</evidence>
<evidence type="ECO:0000256" key="1">
    <source>
        <dbReference type="ARBA" id="ARBA00000013"/>
    </source>
</evidence>
<comment type="subunit">
    <text evidence="17">Homotetramer.</text>
</comment>
<evidence type="ECO:0000256" key="17">
    <source>
        <dbReference type="HAMAP-Rule" id="MF_01965"/>
    </source>
</evidence>
<feature type="binding site" evidence="17">
    <location>
        <position position="450"/>
    </location>
    <ligand>
        <name>AMP</name>
        <dbReference type="ChEBI" id="CHEBI:456215"/>
    </ligand>
</feature>
<evidence type="ECO:0000256" key="11">
    <source>
        <dbReference type="ARBA" id="ARBA00023235"/>
    </source>
</evidence>
<evidence type="ECO:0000256" key="2">
    <source>
        <dbReference type="ARBA" id="ARBA00000909"/>
    </source>
</evidence>
<dbReference type="InterPro" id="IPR036652">
    <property type="entry name" value="YjeF_N_dom_sf"/>
</dbReference>
<dbReference type="PIRSF" id="PIRSF017184">
    <property type="entry name" value="Nnr"/>
    <property type="match status" value="1"/>
</dbReference>
<evidence type="ECO:0000259" key="21">
    <source>
        <dbReference type="PROSITE" id="PS51385"/>
    </source>
</evidence>
<reference evidence="22 23" key="1">
    <citation type="submission" date="2019-08" db="EMBL/GenBank/DDBJ databases">
        <title>Identification of a novel species of the genus Boseongicola.</title>
        <authorList>
            <person name="Zhang X.-Q."/>
        </authorList>
    </citation>
    <scope>NUCLEOTIDE SEQUENCE [LARGE SCALE GENOMIC DNA]</scope>
    <source>
        <strain evidence="22 23">HY14</strain>
    </source>
</reference>
<dbReference type="PANTHER" id="PTHR12592">
    <property type="entry name" value="ATP-DEPENDENT (S)-NAD(P)H-HYDRATE DEHYDRATASE FAMILY MEMBER"/>
    <property type="match status" value="1"/>
</dbReference>
<dbReference type="PROSITE" id="PS01050">
    <property type="entry name" value="YJEF_C_2"/>
    <property type="match status" value="1"/>
</dbReference>
<feature type="binding site" evidence="17">
    <location>
        <position position="322"/>
    </location>
    <ligand>
        <name>(6S)-NADPHX</name>
        <dbReference type="ChEBI" id="CHEBI:64076"/>
    </ligand>
</feature>
<dbReference type="AlphaFoldDB" id="A0A5D0RQK0"/>
<dbReference type="EC" id="4.2.1.136" evidence="19"/>
<dbReference type="Pfam" id="PF01256">
    <property type="entry name" value="Carb_kinase"/>
    <property type="match status" value="1"/>
</dbReference>
<feature type="binding site" evidence="18">
    <location>
        <position position="166"/>
    </location>
    <ligand>
        <name>K(+)</name>
        <dbReference type="ChEBI" id="CHEBI:29103"/>
    </ligand>
</feature>
<evidence type="ECO:0000256" key="12">
    <source>
        <dbReference type="ARBA" id="ARBA00023239"/>
    </source>
</evidence>
<proteinExistence type="inferred from homology"/>
<keyword evidence="13" id="KW-0511">Multifunctional enzyme</keyword>
<dbReference type="EMBL" id="VSIY01000003">
    <property type="protein sequence ID" value="TYB82834.1"/>
    <property type="molecule type" value="Genomic_DNA"/>
</dbReference>
<keyword evidence="11 18" id="KW-0413">Isomerase</keyword>
<dbReference type="InterPro" id="IPR000631">
    <property type="entry name" value="CARKD"/>
</dbReference>
<comment type="similarity">
    <text evidence="3 19">In the N-terminal section; belongs to the NnrE/AIBP family.</text>
</comment>
<dbReference type="NCBIfam" id="TIGR00196">
    <property type="entry name" value="yjeF_cterm"/>
    <property type="match status" value="1"/>
</dbReference>
<dbReference type="PROSITE" id="PS51385">
    <property type="entry name" value="YJEF_N"/>
    <property type="match status" value="1"/>
</dbReference>
<dbReference type="SUPFAM" id="SSF64153">
    <property type="entry name" value="YjeF N-terminal domain-like"/>
    <property type="match status" value="1"/>
</dbReference>
<feature type="binding site" evidence="17">
    <location>
        <position position="451"/>
    </location>
    <ligand>
        <name>(6S)-NADPHX</name>
        <dbReference type="ChEBI" id="CHEBI:64076"/>
    </ligand>
</feature>
<evidence type="ECO:0000256" key="4">
    <source>
        <dbReference type="ARBA" id="ARBA00009524"/>
    </source>
</evidence>